<dbReference type="EC" id="2.3.1.48" evidence="2"/>
<reference evidence="11" key="1">
    <citation type="submission" date="2022-11" db="EMBL/GenBank/DDBJ databases">
        <authorList>
            <person name="Petersen C."/>
        </authorList>
    </citation>
    <scope>NUCLEOTIDE SEQUENCE</scope>
    <source>
        <strain evidence="11">IBT 21917</strain>
    </source>
</reference>
<dbReference type="PANTHER" id="PTHR31571:SF2">
    <property type="entry name" value="HISTONE ACETYLTRANSFERASE RTT109"/>
    <property type="match status" value="1"/>
</dbReference>
<accession>A0A9W9LZ41</accession>
<evidence type="ECO:0000256" key="7">
    <source>
        <dbReference type="ARBA" id="ARBA00023163"/>
    </source>
</evidence>
<evidence type="ECO:0000256" key="10">
    <source>
        <dbReference type="SAM" id="MobiDB-lite"/>
    </source>
</evidence>
<comment type="subcellular location">
    <subcellularLocation>
        <location evidence="1">Nucleus</location>
    </subcellularLocation>
</comment>
<dbReference type="OrthoDB" id="3361892at2759"/>
<dbReference type="PANTHER" id="PTHR31571">
    <property type="entry name" value="ALTERED INHERITANCE OF MITOCHONDRIA PROTEIN 6"/>
    <property type="match status" value="1"/>
</dbReference>
<dbReference type="GO" id="GO:0032931">
    <property type="term" value="F:histone H3K56 acetyltransferase activity"/>
    <property type="evidence" value="ECO:0007669"/>
    <property type="project" value="TreeGrafter"/>
</dbReference>
<dbReference type="InterPro" id="IPR016849">
    <property type="entry name" value="Rtt109"/>
</dbReference>
<feature type="compositionally biased region" description="Basic and acidic residues" evidence="10">
    <location>
        <begin position="420"/>
        <end position="429"/>
    </location>
</feature>
<comment type="caution">
    <text evidence="11">The sequence shown here is derived from an EMBL/GenBank/DDBJ whole genome shotgun (WGS) entry which is preliminary data.</text>
</comment>
<sequence>MEVLVYTTAHLTTIFVSKADSTGFIHLLKLPEKVSVLRTISHTFLSYLARTRQRPGVRLVLSLFARAQNQYIFPGSIDNPEKHVLDDRGLIKWWCRAMDPILRENDEESLANKDTSSADHANEVKATSATAFLIVPGCDSRETHIFFPASAKKDTRERPRWRAQYPVHQLCHDPSAPPRCLVPRFPDDPKTRFLIDLDDELPEPVEGENAPSGTGLWRSVRSLDQFWDLMSFRQECSAGRLVGFLWLVINPPGMANSTAMPGQTRASTNTDKPSNGAPKSNPPEADPQNQPSEEISATTEPVSSSVSESQPELVSSFDRPPTATAESPTNPYHWPEAGRGDVVLNEVDYKTMMEDILDHFYDEAEIVGSTKAFVEQVSSLADQLTWGKRVKGSRIVETTATEDAPVNNLTTGLIRKRKKSDNESNEKTEVPVLAETSEQFSTPSTPVEPAGINMLNSNLVRKKKKT</sequence>
<feature type="compositionally biased region" description="Polar residues" evidence="10">
    <location>
        <begin position="257"/>
        <end position="273"/>
    </location>
</feature>
<keyword evidence="7" id="KW-0804">Transcription</keyword>
<feature type="region of interest" description="Disordered" evidence="10">
    <location>
        <begin position="257"/>
        <end position="338"/>
    </location>
</feature>
<evidence type="ECO:0000256" key="4">
    <source>
        <dbReference type="ARBA" id="ARBA00022763"/>
    </source>
</evidence>
<keyword evidence="4" id="KW-0227">DNA damage</keyword>
<keyword evidence="5" id="KW-0007">Acetylation</keyword>
<dbReference type="Pfam" id="PF08214">
    <property type="entry name" value="HAT_KAT11"/>
    <property type="match status" value="1"/>
</dbReference>
<evidence type="ECO:0000256" key="3">
    <source>
        <dbReference type="ARBA" id="ARBA00022679"/>
    </source>
</evidence>
<keyword evidence="3" id="KW-0808">Transferase</keyword>
<dbReference type="InterPro" id="IPR013178">
    <property type="entry name" value="Histone_AcTrfase_Rtt109/CBP"/>
</dbReference>
<evidence type="ECO:0000256" key="9">
    <source>
        <dbReference type="ARBA" id="ARBA00048940"/>
    </source>
</evidence>
<keyword evidence="8" id="KW-0539">Nucleus</keyword>
<reference evidence="11" key="2">
    <citation type="journal article" date="2023" name="IMA Fungus">
        <title>Comparative genomic study of the Penicillium genus elucidates a diverse pangenome and 15 lateral gene transfer events.</title>
        <authorList>
            <person name="Petersen C."/>
            <person name="Sorensen T."/>
            <person name="Nielsen M.R."/>
            <person name="Sondergaard T.E."/>
            <person name="Sorensen J.L."/>
            <person name="Fitzpatrick D.A."/>
            <person name="Frisvad J.C."/>
            <person name="Nielsen K.L."/>
        </authorList>
    </citation>
    <scope>NUCLEOTIDE SEQUENCE</scope>
    <source>
        <strain evidence="11">IBT 21917</strain>
    </source>
</reference>
<feature type="region of interest" description="Disordered" evidence="10">
    <location>
        <begin position="415"/>
        <end position="466"/>
    </location>
</feature>
<keyword evidence="12" id="KW-1185">Reference proteome</keyword>
<proteinExistence type="predicted"/>
<dbReference type="EMBL" id="JAPQKO010000001">
    <property type="protein sequence ID" value="KAJ5182559.1"/>
    <property type="molecule type" value="Genomic_DNA"/>
</dbReference>
<comment type="catalytic activity">
    <reaction evidence="9">
        <text>L-lysyl-[histone] + acetyl-CoA = N(6)-acetyl-L-lysyl-[histone] + CoA + H(+)</text>
        <dbReference type="Rhea" id="RHEA:21992"/>
        <dbReference type="Rhea" id="RHEA-COMP:9845"/>
        <dbReference type="Rhea" id="RHEA-COMP:11338"/>
        <dbReference type="ChEBI" id="CHEBI:15378"/>
        <dbReference type="ChEBI" id="CHEBI:29969"/>
        <dbReference type="ChEBI" id="CHEBI:57287"/>
        <dbReference type="ChEBI" id="CHEBI:57288"/>
        <dbReference type="ChEBI" id="CHEBI:61930"/>
        <dbReference type="EC" id="2.3.1.48"/>
    </reaction>
    <physiologicalReaction direction="left-to-right" evidence="9">
        <dbReference type="Rhea" id="RHEA:21993"/>
    </physiologicalReaction>
</comment>
<feature type="compositionally biased region" description="Polar residues" evidence="10">
    <location>
        <begin position="287"/>
        <end position="299"/>
    </location>
</feature>
<dbReference type="GO" id="GO:0006355">
    <property type="term" value="P:regulation of DNA-templated transcription"/>
    <property type="evidence" value="ECO:0007669"/>
    <property type="project" value="InterPro"/>
</dbReference>
<dbReference type="AlphaFoldDB" id="A0A9W9LZ41"/>
<evidence type="ECO:0000256" key="5">
    <source>
        <dbReference type="ARBA" id="ARBA00022990"/>
    </source>
</evidence>
<evidence type="ECO:0000256" key="1">
    <source>
        <dbReference type="ARBA" id="ARBA00004123"/>
    </source>
</evidence>
<gene>
    <name evidence="11" type="ORF">N7492_000175</name>
</gene>
<dbReference type="GO" id="GO:0006974">
    <property type="term" value="P:DNA damage response"/>
    <property type="evidence" value="ECO:0007669"/>
    <property type="project" value="UniProtKB-KW"/>
</dbReference>
<evidence type="ECO:0000256" key="2">
    <source>
        <dbReference type="ARBA" id="ARBA00013184"/>
    </source>
</evidence>
<dbReference type="SMART" id="SM01250">
    <property type="entry name" value="KAT11"/>
    <property type="match status" value="1"/>
</dbReference>
<feature type="compositionally biased region" description="Polar residues" evidence="10">
    <location>
        <begin position="436"/>
        <end position="445"/>
    </location>
</feature>
<protein>
    <recommendedName>
        <fullName evidence="2">histone acetyltransferase</fullName>
        <ecNumber evidence="2">2.3.1.48</ecNumber>
    </recommendedName>
</protein>
<feature type="compositionally biased region" description="Low complexity" evidence="10">
    <location>
        <begin position="300"/>
        <end position="316"/>
    </location>
</feature>
<organism evidence="11 12">
    <name type="scientific">Penicillium capsulatum</name>
    <dbReference type="NCBI Taxonomy" id="69766"/>
    <lineage>
        <taxon>Eukaryota</taxon>
        <taxon>Fungi</taxon>
        <taxon>Dikarya</taxon>
        <taxon>Ascomycota</taxon>
        <taxon>Pezizomycotina</taxon>
        <taxon>Eurotiomycetes</taxon>
        <taxon>Eurotiomycetidae</taxon>
        <taxon>Eurotiales</taxon>
        <taxon>Aspergillaceae</taxon>
        <taxon>Penicillium</taxon>
    </lineage>
</organism>
<name>A0A9W9LZ41_9EURO</name>
<evidence type="ECO:0000313" key="11">
    <source>
        <dbReference type="EMBL" id="KAJ5182559.1"/>
    </source>
</evidence>
<dbReference type="GO" id="GO:0005634">
    <property type="term" value="C:nucleus"/>
    <property type="evidence" value="ECO:0007669"/>
    <property type="project" value="UniProtKB-SubCell"/>
</dbReference>
<evidence type="ECO:0000256" key="8">
    <source>
        <dbReference type="ARBA" id="ARBA00023242"/>
    </source>
</evidence>
<dbReference type="InterPro" id="IPR051236">
    <property type="entry name" value="HAT_RTT109-like"/>
</dbReference>
<dbReference type="PROSITE" id="PS51728">
    <property type="entry name" value="RTT109_HAT"/>
    <property type="match status" value="1"/>
</dbReference>
<evidence type="ECO:0000313" key="12">
    <source>
        <dbReference type="Proteomes" id="UP001146351"/>
    </source>
</evidence>
<dbReference type="Proteomes" id="UP001146351">
    <property type="component" value="Unassembled WGS sequence"/>
</dbReference>
<keyword evidence="6" id="KW-0805">Transcription regulation</keyword>
<evidence type="ECO:0000256" key="6">
    <source>
        <dbReference type="ARBA" id="ARBA00023015"/>
    </source>
</evidence>